<reference evidence="5 6" key="1">
    <citation type="submission" date="2018-04" db="EMBL/GenBank/DDBJ databases">
        <title>The genome of golden apple snail Pomacea canaliculata provides insight into stress tolerance and invasive adaptation.</title>
        <authorList>
            <person name="Liu C."/>
            <person name="Liu B."/>
            <person name="Ren Y."/>
            <person name="Zhang Y."/>
            <person name="Wang H."/>
            <person name="Li S."/>
            <person name="Jiang F."/>
            <person name="Yin L."/>
            <person name="Zhang G."/>
            <person name="Qian W."/>
            <person name="Fan W."/>
        </authorList>
    </citation>
    <scope>NUCLEOTIDE SEQUENCE [LARGE SCALE GENOMIC DNA]</scope>
    <source>
        <strain evidence="5">SZHN2017</strain>
        <tissue evidence="5">Muscle</tissue>
    </source>
</reference>
<keyword evidence="3" id="KW-0472">Membrane</keyword>
<dbReference type="AlphaFoldDB" id="A0A2T7PPD0"/>
<keyword evidence="6" id="KW-1185">Reference proteome</keyword>
<organism evidence="5 6">
    <name type="scientific">Pomacea canaliculata</name>
    <name type="common">Golden apple snail</name>
    <dbReference type="NCBI Taxonomy" id="400727"/>
    <lineage>
        <taxon>Eukaryota</taxon>
        <taxon>Metazoa</taxon>
        <taxon>Spiralia</taxon>
        <taxon>Lophotrochozoa</taxon>
        <taxon>Mollusca</taxon>
        <taxon>Gastropoda</taxon>
        <taxon>Caenogastropoda</taxon>
        <taxon>Architaenioglossa</taxon>
        <taxon>Ampullarioidea</taxon>
        <taxon>Ampullariidae</taxon>
        <taxon>Pomacea</taxon>
    </lineage>
</organism>
<feature type="compositionally biased region" description="Polar residues" evidence="2">
    <location>
        <begin position="356"/>
        <end position="366"/>
    </location>
</feature>
<evidence type="ECO:0000313" key="5">
    <source>
        <dbReference type="EMBL" id="PVD35260.1"/>
    </source>
</evidence>
<keyword evidence="1" id="KW-0245">EGF-like domain</keyword>
<dbReference type="GO" id="GO:0005044">
    <property type="term" value="F:scavenger receptor activity"/>
    <property type="evidence" value="ECO:0007669"/>
    <property type="project" value="InterPro"/>
</dbReference>
<evidence type="ECO:0000256" key="3">
    <source>
        <dbReference type="SAM" id="Phobius"/>
    </source>
</evidence>
<dbReference type="PANTHER" id="PTHR24043">
    <property type="entry name" value="SCAVENGER RECEPTOR CLASS F"/>
    <property type="match status" value="1"/>
</dbReference>
<evidence type="ECO:0008006" key="7">
    <source>
        <dbReference type="Google" id="ProtNLM"/>
    </source>
</evidence>
<keyword evidence="3" id="KW-1133">Transmembrane helix</keyword>
<dbReference type="OrthoDB" id="6043889at2759"/>
<gene>
    <name evidence="5" type="ORF">C0Q70_06541</name>
</gene>
<keyword evidence="4" id="KW-0732">Signal</keyword>
<sequence>MMMLHAVVHLSCCCWSVLAVSLPRTPRQDNVVNRLPREAEPVPSPPTAPSSPPSSACPAGKRPPDCQADCHDGTFGSNCSFICNCLASRSCNVTTGRCPDTCAAGFEGEDCLSPCKPGLFGLNCLFACQCANHSRHCDHVTGHCTAGCGPRGRDCSVSCVKGRYGPDCSKTCGHCHNGECHPTTGQCPGGCDTGWTSDDCKTPCLVGMYGENCQHLCGRCAGGAPCNVSNGLCPAGCEAGYMMPFCRHQCRSEGVCWEDCSGQECWQNTHTSSLPNKRLVLILVPALGLVFVVLLVVQFLCYTHRHFLRSLLLSYRVHRSFRSVYGGSRYRHSCAPHVKCFPSESSLDVHSKDTNPEGSAGQSDSGAIQLPGKEVLRHEPEDKDTSHGARQESQNDSLNHKPARETNSDNTTSKTPSGDPTATPGW</sequence>
<protein>
    <recommendedName>
        <fullName evidence="7">EGF-like domain-containing protein</fullName>
    </recommendedName>
</protein>
<feature type="region of interest" description="Disordered" evidence="2">
    <location>
        <begin position="346"/>
        <end position="426"/>
    </location>
</feature>
<feature type="compositionally biased region" description="Basic and acidic residues" evidence="2">
    <location>
        <begin position="398"/>
        <end position="407"/>
    </location>
</feature>
<dbReference type="PANTHER" id="PTHR24043:SF8">
    <property type="entry name" value="EGF-LIKE DOMAIN-CONTAINING PROTEIN"/>
    <property type="match status" value="1"/>
</dbReference>
<feature type="chain" id="PRO_5015525286" description="EGF-like domain-containing protein" evidence="4">
    <location>
        <begin position="20"/>
        <end position="426"/>
    </location>
</feature>
<evidence type="ECO:0000313" key="6">
    <source>
        <dbReference type="Proteomes" id="UP000245119"/>
    </source>
</evidence>
<evidence type="ECO:0000256" key="2">
    <source>
        <dbReference type="SAM" id="MobiDB-lite"/>
    </source>
</evidence>
<name>A0A2T7PPD0_POMCA</name>
<evidence type="ECO:0000256" key="4">
    <source>
        <dbReference type="SAM" id="SignalP"/>
    </source>
</evidence>
<accession>A0A2T7PPD0</accession>
<feature type="compositionally biased region" description="Pro residues" evidence="2">
    <location>
        <begin position="42"/>
        <end position="52"/>
    </location>
</feature>
<dbReference type="EMBL" id="PZQS01000003">
    <property type="protein sequence ID" value="PVD35260.1"/>
    <property type="molecule type" value="Genomic_DNA"/>
</dbReference>
<feature type="compositionally biased region" description="Basic and acidic residues" evidence="2">
    <location>
        <begin position="374"/>
        <end position="390"/>
    </location>
</feature>
<feature type="signal peptide" evidence="4">
    <location>
        <begin position="1"/>
        <end position="19"/>
    </location>
</feature>
<dbReference type="InterPro" id="IPR042635">
    <property type="entry name" value="MEGF10/SREC1/2-like"/>
</dbReference>
<evidence type="ECO:0000256" key="1">
    <source>
        <dbReference type="ARBA" id="ARBA00022536"/>
    </source>
</evidence>
<feature type="compositionally biased region" description="Polar residues" evidence="2">
    <location>
        <begin position="408"/>
        <end position="420"/>
    </location>
</feature>
<comment type="caution">
    <text evidence="5">The sequence shown here is derived from an EMBL/GenBank/DDBJ whole genome shotgun (WGS) entry which is preliminary data.</text>
</comment>
<feature type="region of interest" description="Disordered" evidence="2">
    <location>
        <begin position="37"/>
        <end position="58"/>
    </location>
</feature>
<dbReference type="Gene3D" id="2.170.300.10">
    <property type="entry name" value="Tie2 ligand-binding domain superfamily"/>
    <property type="match status" value="1"/>
</dbReference>
<keyword evidence="3" id="KW-0812">Transmembrane</keyword>
<feature type="transmembrane region" description="Helical" evidence="3">
    <location>
        <begin position="279"/>
        <end position="302"/>
    </location>
</feature>
<dbReference type="Proteomes" id="UP000245119">
    <property type="component" value="Linkage Group LG3"/>
</dbReference>
<proteinExistence type="predicted"/>